<organism evidence="1 2">
    <name type="scientific">Flagellimonas marina</name>
    <dbReference type="NCBI Taxonomy" id="1775168"/>
    <lineage>
        <taxon>Bacteria</taxon>
        <taxon>Pseudomonadati</taxon>
        <taxon>Bacteroidota</taxon>
        <taxon>Flavobacteriia</taxon>
        <taxon>Flavobacteriales</taxon>
        <taxon>Flavobacteriaceae</taxon>
        <taxon>Flagellimonas</taxon>
    </lineage>
</organism>
<accession>A0ABV8PK10</accession>
<sequence length="135" mass="15109">MSNLKYIIALLFSTFSLNSCGDILRDDISTLESVAQLSADELISALENNENFNREKILSVKGTLVETNTRNDHINFLIKGNSNQNHYIICEMNHSFDEQGKDFTPGDTVIIKGVLKGYLNDAVLLNCVLENPDKK</sequence>
<gene>
    <name evidence="1" type="ORF">ACFOWS_02205</name>
</gene>
<keyword evidence="2" id="KW-1185">Reference proteome</keyword>
<comment type="caution">
    <text evidence="1">The sequence shown here is derived from an EMBL/GenBank/DDBJ whole genome shotgun (WGS) entry which is preliminary data.</text>
</comment>
<dbReference type="Pfam" id="PF12869">
    <property type="entry name" value="tRNA_anti-like"/>
    <property type="match status" value="1"/>
</dbReference>
<name>A0ABV8PK10_9FLAO</name>
<proteinExistence type="predicted"/>
<reference evidence="2" key="1">
    <citation type="journal article" date="2019" name="Int. J. Syst. Evol. Microbiol.">
        <title>The Global Catalogue of Microorganisms (GCM) 10K type strain sequencing project: providing services to taxonomists for standard genome sequencing and annotation.</title>
        <authorList>
            <consortium name="The Broad Institute Genomics Platform"/>
            <consortium name="The Broad Institute Genome Sequencing Center for Infectious Disease"/>
            <person name="Wu L."/>
            <person name="Ma J."/>
        </authorList>
    </citation>
    <scope>NUCLEOTIDE SEQUENCE [LARGE SCALE GENOMIC DNA]</scope>
    <source>
        <strain evidence="2">CGMCC 1.15774</strain>
    </source>
</reference>
<dbReference type="InterPro" id="IPR024422">
    <property type="entry name" value="Protein_unknown_function_OB"/>
</dbReference>
<evidence type="ECO:0008006" key="3">
    <source>
        <dbReference type="Google" id="ProtNLM"/>
    </source>
</evidence>
<evidence type="ECO:0000313" key="1">
    <source>
        <dbReference type="EMBL" id="MFC4218925.1"/>
    </source>
</evidence>
<dbReference type="Proteomes" id="UP001595841">
    <property type="component" value="Unassembled WGS sequence"/>
</dbReference>
<dbReference type="RefSeq" id="WP_379762300.1">
    <property type="nucleotide sequence ID" value="NZ_JBHSCL010000002.1"/>
</dbReference>
<dbReference type="EMBL" id="JBHSCL010000002">
    <property type="protein sequence ID" value="MFC4218925.1"/>
    <property type="molecule type" value="Genomic_DNA"/>
</dbReference>
<protein>
    <recommendedName>
        <fullName evidence="3">tRNA_anti-like</fullName>
    </recommendedName>
</protein>
<evidence type="ECO:0000313" key="2">
    <source>
        <dbReference type="Proteomes" id="UP001595841"/>
    </source>
</evidence>